<feature type="compositionally biased region" description="Low complexity" evidence="12">
    <location>
        <begin position="504"/>
        <end position="531"/>
    </location>
</feature>
<feature type="compositionally biased region" description="Polar residues" evidence="12">
    <location>
        <begin position="266"/>
        <end position="293"/>
    </location>
</feature>
<evidence type="ECO:0008006" key="16">
    <source>
        <dbReference type="Google" id="ProtNLM"/>
    </source>
</evidence>
<evidence type="ECO:0000256" key="9">
    <source>
        <dbReference type="ARBA" id="ARBA00022824"/>
    </source>
</evidence>
<dbReference type="OrthoDB" id="284854at2759"/>
<evidence type="ECO:0000256" key="7">
    <source>
        <dbReference type="ARBA" id="ARBA00022692"/>
    </source>
</evidence>
<keyword evidence="6" id="KW-0597">Phosphoprotein</keyword>
<keyword evidence="11 13" id="KW-0472">Membrane</keyword>
<dbReference type="InterPro" id="IPR003409">
    <property type="entry name" value="MORN"/>
</dbReference>
<feature type="compositionally biased region" description="Polar residues" evidence="12">
    <location>
        <begin position="189"/>
        <end position="203"/>
    </location>
</feature>
<evidence type="ECO:0000313" key="14">
    <source>
        <dbReference type="EMBL" id="CAG9803693.1"/>
    </source>
</evidence>
<feature type="transmembrane region" description="Helical" evidence="13">
    <location>
        <begin position="956"/>
        <end position="975"/>
    </location>
</feature>
<gene>
    <name evidence="14" type="ORF">CHIRRI_LOCUS6590</name>
</gene>
<dbReference type="PANTHER" id="PTHR23085">
    <property type="entry name" value="GH28348P"/>
    <property type="match status" value="1"/>
</dbReference>
<evidence type="ECO:0000256" key="6">
    <source>
        <dbReference type="ARBA" id="ARBA00022553"/>
    </source>
</evidence>
<dbReference type="FunFam" id="2.20.110.10:FF:000001">
    <property type="entry name" value="Junctophilin"/>
    <property type="match status" value="1"/>
</dbReference>
<feature type="compositionally biased region" description="Polar residues" evidence="12">
    <location>
        <begin position="486"/>
        <end position="503"/>
    </location>
</feature>
<organism evidence="14 15">
    <name type="scientific">Chironomus riparius</name>
    <dbReference type="NCBI Taxonomy" id="315576"/>
    <lineage>
        <taxon>Eukaryota</taxon>
        <taxon>Metazoa</taxon>
        <taxon>Ecdysozoa</taxon>
        <taxon>Arthropoda</taxon>
        <taxon>Hexapoda</taxon>
        <taxon>Insecta</taxon>
        <taxon>Pterygota</taxon>
        <taxon>Neoptera</taxon>
        <taxon>Endopterygota</taxon>
        <taxon>Diptera</taxon>
        <taxon>Nematocera</taxon>
        <taxon>Chironomoidea</taxon>
        <taxon>Chironomidae</taxon>
        <taxon>Chironominae</taxon>
        <taxon>Chironomus</taxon>
    </lineage>
</organism>
<dbReference type="SUPFAM" id="SSF82185">
    <property type="entry name" value="Histone H3 K4-specific methyltransferase SET7/9 N-terminal domain"/>
    <property type="match status" value="2"/>
</dbReference>
<dbReference type="FunFam" id="2.20.110.10:FF:000013">
    <property type="entry name" value="Putative Junctophilin-1"/>
    <property type="match status" value="1"/>
</dbReference>
<evidence type="ECO:0000256" key="10">
    <source>
        <dbReference type="ARBA" id="ARBA00022989"/>
    </source>
</evidence>
<name>A0A9N9RV71_9DIPT</name>
<feature type="compositionally biased region" description="Polar residues" evidence="12">
    <location>
        <begin position="576"/>
        <end position="588"/>
    </location>
</feature>
<evidence type="ECO:0000256" key="2">
    <source>
        <dbReference type="ARBA" id="ARBA00004184"/>
    </source>
</evidence>
<keyword evidence="7 13" id="KW-0812">Transmembrane</keyword>
<feature type="compositionally biased region" description="Basic and acidic residues" evidence="12">
    <location>
        <begin position="207"/>
        <end position="219"/>
    </location>
</feature>
<evidence type="ECO:0000256" key="3">
    <source>
        <dbReference type="ARBA" id="ARBA00004236"/>
    </source>
</evidence>
<protein>
    <recommendedName>
        <fullName evidence="16">Junctophilin</fullName>
    </recommendedName>
</protein>
<dbReference type="Pfam" id="PF02493">
    <property type="entry name" value="MORN"/>
    <property type="match status" value="8"/>
</dbReference>
<evidence type="ECO:0000313" key="15">
    <source>
        <dbReference type="Proteomes" id="UP001153620"/>
    </source>
</evidence>
<keyword evidence="9" id="KW-0256">Endoplasmic reticulum</keyword>
<comment type="subcellular location">
    <subcellularLocation>
        <location evidence="3">Cell membrane</location>
    </subcellularLocation>
    <subcellularLocation>
        <location evidence="2">Endomembrane system</location>
        <topology evidence="2">Peripheral membrane protein</topology>
    </subcellularLocation>
    <subcellularLocation>
        <location evidence="1">Endoplasmic reticulum membrane</location>
        <topology evidence="1">Single-pass type IV membrane protein</topology>
    </subcellularLocation>
</comment>
<feature type="region of interest" description="Disordered" evidence="12">
    <location>
        <begin position="576"/>
        <end position="632"/>
    </location>
</feature>
<keyword evidence="10 13" id="KW-1133">Transmembrane helix</keyword>
<dbReference type="SMART" id="SM00698">
    <property type="entry name" value="MORN"/>
    <property type="match status" value="5"/>
</dbReference>
<keyword evidence="5" id="KW-1003">Cell membrane</keyword>
<dbReference type="AlphaFoldDB" id="A0A9N9RV71"/>
<dbReference type="Proteomes" id="UP001153620">
    <property type="component" value="Chromosome 2"/>
</dbReference>
<feature type="region of interest" description="Disordered" evidence="12">
    <location>
        <begin position="486"/>
        <end position="551"/>
    </location>
</feature>
<evidence type="ECO:0000256" key="5">
    <source>
        <dbReference type="ARBA" id="ARBA00022475"/>
    </source>
</evidence>
<feature type="compositionally biased region" description="Gly residues" evidence="12">
    <location>
        <begin position="863"/>
        <end position="877"/>
    </location>
</feature>
<accession>A0A9N9RV71</accession>
<feature type="region of interest" description="Disordered" evidence="12">
    <location>
        <begin position="1"/>
        <end position="29"/>
    </location>
</feature>
<reference evidence="14" key="1">
    <citation type="submission" date="2022-01" db="EMBL/GenBank/DDBJ databases">
        <authorList>
            <person name="King R."/>
        </authorList>
    </citation>
    <scope>NUCLEOTIDE SEQUENCE</scope>
</reference>
<comment type="similarity">
    <text evidence="4">Belongs to the junctophilin family.</text>
</comment>
<keyword evidence="8" id="KW-0677">Repeat</keyword>
<dbReference type="PANTHER" id="PTHR23085:SF16">
    <property type="entry name" value="GH28348P"/>
    <property type="match status" value="1"/>
</dbReference>
<dbReference type="InterPro" id="IPR017191">
    <property type="entry name" value="Junctophilin"/>
</dbReference>
<feature type="region of interest" description="Disordered" evidence="12">
    <location>
        <begin position="665"/>
        <end position="749"/>
    </location>
</feature>
<evidence type="ECO:0000256" key="4">
    <source>
        <dbReference type="ARBA" id="ARBA00008599"/>
    </source>
</evidence>
<dbReference type="GO" id="GO:0030314">
    <property type="term" value="C:junctional membrane complex"/>
    <property type="evidence" value="ECO:0007669"/>
    <property type="project" value="InterPro"/>
</dbReference>
<dbReference type="FunFam" id="2.20.110.10:FF:000003">
    <property type="entry name" value="Junctophilin"/>
    <property type="match status" value="1"/>
</dbReference>
<feature type="compositionally biased region" description="Low complexity" evidence="12">
    <location>
        <begin position="791"/>
        <end position="805"/>
    </location>
</feature>
<feature type="region of interest" description="Disordered" evidence="12">
    <location>
        <begin position="189"/>
        <end position="293"/>
    </location>
</feature>
<feature type="compositionally biased region" description="Basic and acidic residues" evidence="12">
    <location>
        <begin position="226"/>
        <end position="243"/>
    </location>
</feature>
<dbReference type="Gene3D" id="2.20.110.10">
    <property type="entry name" value="Histone H3 K4-specific methyltransferase SET7/9 N-terminal domain"/>
    <property type="match status" value="3"/>
</dbReference>
<dbReference type="EMBL" id="OU895878">
    <property type="protein sequence ID" value="CAG9803693.1"/>
    <property type="molecule type" value="Genomic_DNA"/>
</dbReference>
<reference evidence="14" key="2">
    <citation type="submission" date="2022-10" db="EMBL/GenBank/DDBJ databases">
        <authorList>
            <consortium name="ENA_rothamsted_submissions"/>
            <consortium name="culmorum"/>
            <person name="King R."/>
        </authorList>
    </citation>
    <scope>NUCLEOTIDE SEQUENCE</scope>
</reference>
<feature type="compositionally biased region" description="Polar residues" evidence="12">
    <location>
        <begin position="539"/>
        <end position="551"/>
    </location>
</feature>
<feature type="compositionally biased region" description="Basic and acidic residues" evidence="12">
    <location>
        <begin position="701"/>
        <end position="722"/>
    </location>
</feature>
<evidence type="ECO:0000256" key="13">
    <source>
        <dbReference type="SAM" id="Phobius"/>
    </source>
</evidence>
<evidence type="ECO:0000256" key="11">
    <source>
        <dbReference type="ARBA" id="ARBA00023136"/>
    </source>
</evidence>
<evidence type="ECO:0000256" key="8">
    <source>
        <dbReference type="ARBA" id="ARBA00022737"/>
    </source>
</evidence>
<feature type="region of interest" description="Disordered" evidence="12">
    <location>
        <begin position="860"/>
        <end position="880"/>
    </location>
</feature>
<dbReference type="GO" id="GO:0005886">
    <property type="term" value="C:plasma membrane"/>
    <property type="evidence" value="ECO:0007669"/>
    <property type="project" value="UniProtKB-SubCell"/>
</dbReference>
<feature type="compositionally biased region" description="Polar residues" evidence="12">
    <location>
        <begin position="596"/>
        <end position="632"/>
    </location>
</feature>
<feature type="region of interest" description="Disordered" evidence="12">
    <location>
        <begin position="784"/>
        <end position="805"/>
    </location>
</feature>
<evidence type="ECO:0000256" key="1">
    <source>
        <dbReference type="ARBA" id="ARBA00004163"/>
    </source>
</evidence>
<keyword evidence="15" id="KW-1185">Reference proteome</keyword>
<evidence type="ECO:0000256" key="12">
    <source>
        <dbReference type="SAM" id="MobiDB-lite"/>
    </source>
</evidence>
<sequence length="976" mass="107534">MQDPLPSQAQASSLHHPNQQQHKTQISGGRFDFEDGGTFCGGWEDSKAHGHGVCTGPKNQGAYSGAWHYGFEVSGVYTWPSGSSFEGQWQNGKRHGLGIETRGRWIYRGEWTQGFKGRYGVRQSATSTAKYEGTWANGLQDGYGSETYADSGTYQGQWLRGMRHGYGVRQSAPFGLASRFRPKSIRASLTSLRSNDGNNNQAPTPDPAEKRNHRVDDSRGGFVLKAKSDEPPPRRNSLVEKTKKGLLSGLKIRKQRSTGDLEKRTGSGSIRSTASTASWISTESSQSGITNKSVHTDSNASFIVEDEQLDGSVTETYMGEWKNDKRCGYGISERSDGLKYEGEWFANKKYGYGVTTFRDGTKEEGKYKNNVLITSQKKKHLFLIRSAKFRERIDAAVDSAQRASKYALQKADIAISRTATARGKAELADVSADHARVDSEVAIQTAREFAPDFKPALLERFERIRVRERFRNTTVNDEAAKAKLLSDNQVTSNQTNSIVSPNKQTNLNQQHNSQQQQQQQIQAQSSSSLLNPTAPARRTSVNPSAMRQPSVDYTMQNNTSIYGNKTNTVDYNNTLGHNQQFGQSQPPGNSMGGSGSAFSTPQKLAQNNANSVQQQYNQATSNISVQQSQQHNQIYQTSASHYQQSMNQSQENSFNNYQQQHNYNDHQGASAYTDPHTGLRRGSRQVSDSGRPMLGAIHQTSIDHFDHYKRPPSRDSSVDRYTRAASRLGASRPPSVDRQVIGSSPSANLTPEISIDRNVRAGSQLRGTTPAPPMNINGSVLTGAMGGGTGSTSASRRGSRSGTPVFQQQTSIQQIQAHYSTPNQPFEDVLLRQRTLGQDIIPSPGQPKRTESLFVPQKPIVSGGSGGGKASGGGGGSKAANKSIPINVTIQRKKSLPDVQQIPVNKMMSREEVSVLGSARREEVRRQKDESDRYRANPLLYLVSPQVKDWFSRQQLILLVLIVNIALAIMFFKMLT</sequence>
<dbReference type="GO" id="GO:0005789">
    <property type="term" value="C:endoplasmic reticulum membrane"/>
    <property type="evidence" value="ECO:0007669"/>
    <property type="project" value="UniProtKB-SubCell"/>
</dbReference>
<proteinExistence type="inferred from homology"/>
<feature type="compositionally biased region" description="Polar residues" evidence="12">
    <location>
        <begin position="1"/>
        <end position="27"/>
    </location>
</feature>